<evidence type="ECO:0000313" key="2">
    <source>
        <dbReference type="EMBL" id="GAA4623638.1"/>
    </source>
</evidence>
<dbReference type="SUPFAM" id="SSF46785">
    <property type="entry name" value="Winged helix' DNA-binding domain"/>
    <property type="match status" value="1"/>
</dbReference>
<dbReference type="Pfam" id="PF00480">
    <property type="entry name" value="ROK"/>
    <property type="match status" value="1"/>
</dbReference>
<dbReference type="EMBL" id="BAABHK010000002">
    <property type="protein sequence ID" value="GAA4623638.1"/>
    <property type="molecule type" value="Genomic_DNA"/>
</dbReference>
<dbReference type="InterPro" id="IPR049874">
    <property type="entry name" value="ROK_cs"/>
</dbReference>
<dbReference type="Gene3D" id="1.10.10.10">
    <property type="entry name" value="Winged helix-like DNA-binding domain superfamily/Winged helix DNA-binding domain"/>
    <property type="match status" value="1"/>
</dbReference>
<dbReference type="Gene3D" id="3.30.420.40">
    <property type="match status" value="2"/>
</dbReference>
<dbReference type="PANTHER" id="PTHR18964">
    <property type="entry name" value="ROK (REPRESSOR, ORF, KINASE) FAMILY"/>
    <property type="match status" value="1"/>
</dbReference>
<sequence length="395" mass="40355">MPNVSAPSAGHLLRFIRSGAARTRRDLMELTGLARSTVAQRVDQLVSAGYVREGGVDASTGGRRPSLLEINEGSAVVLAADLGATHGRVAVTDLAGRALGETTGRMLSSEGPEKALAWVTARFRDLLADCGRSVAEVCGVGVGLPSPVDVRTGRTVQTPIAPGWERYDIPAAIAAEFPGPVMLDNDANVMALGEYTAAGPDAPPVLLVKVATGIGAGIVEDGRVLRGVGGAAGEIGHVRVPGRDDAVCSCGRHGCLAAVASGAALARELAAYDPSVRDSSDVARLALAGHPEAVRLTREAGRALGEVLAVVVSVVNPGSLIISGSLAGAGEHLVGEIRETVFRGVQYRSTRGLQIGEGHLGSRAGVVGAASMVIDRVFSPEVVDARIAAAESLRA</sequence>
<keyword evidence="3" id="KW-1185">Reference proteome</keyword>
<dbReference type="Pfam" id="PF13412">
    <property type="entry name" value="HTH_24"/>
    <property type="match status" value="1"/>
</dbReference>
<reference evidence="3" key="1">
    <citation type="journal article" date="2019" name="Int. J. Syst. Evol. Microbiol.">
        <title>The Global Catalogue of Microorganisms (GCM) 10K type strain sequencing project: providing services to taxonomists for standard genome sequencing and annotation.</title>
        <authorList>
            <consortium name="The Broad Institute Genomics Platform"/>
            <consortium name="The Broad Institute Genome Sequencing Center for Infectious Disease"/>
            <person name="Wu L."/>
            <person name="Ma J."/>
        </authorList>
    </citation>
    <scope>NUCLEOTIDE SEQUENCE [LARGE SCALE GENOMIC DNA]</scope>
    <source>
        <strain evidence="3">JCM 17939</strain>
    </source>
</reference>
<dbReference type="Proteomes" id="UP001501442">
    <property type="component" value="Unassembled WGS sequence"/>
</dbReference>
<comment type="caution">
    <text evidence="2">The sequence shown here is derived from an EMBL/GenBank/DDBJ whole genome shotgun (WGS) entry which is preliminary data.</text>
</comment>
<dbReference type="PANTHER" id="PTHR18964:SF173">
    <property type="entry name" value="GLUCOKINASE"/>
    <property type="match status" value="1"/>
</dbReference>
<dbReference type="SUPFAM" id="SSF53067">
    <property type="entry name" value="Actin-like ATPase domain"/>
    <property type="match status" value="1"/>
</dbReference>
<dbReference type="RefSeq" id="WP_345430439.1">
    <property type="nucleotide sequence ID" value="NZ_BAABHK010000002.1"/>
</dbReference>
<gene>
    <name evidence="2" type="ORF">GCM10023196_020610</name>
</gene>
<dbReference type="InterPro" id="IPR000600">
    <property type="entry name" value="ROK"/>
</dbReference>
<organism evidence="2 3">
    <name type="scientific">Actinoallomurus vinaceus</name>
    <dbReference type="NCBI Taxonomy" id="1080074"/>
    <lineage>
        <taxon>Bacteria</taxon>
        <taxon>Bacillati</taxon>
        <taxon>Actinomycetota</taxon>
        <taxon>Actinomycetes</taxon>
        <taxon>Streptosporangiales</taxon>
        <taxon>Thermomonosporaceae</taxon>
        <taxon>Actinoallomurus</taxon>
    </lineage>
</organism>
<dbReference type="InterPro" id="IPR043129">
    <property type="entry name" value="ATPase_NBD"/>
</dbReference>
<protein>
    <submittedName>
        <fullName evidence="2">ROK family protein</fullName>
    </submittedName>
</protein>
<comment type="similarity">
    <text evidence="1">Belongs to the ROK (NagC/XylR) family.</text>
</comment>
<evidence type="ECO:0000256" key="1">
    <source>
        <dbReference type="ARBA" id="ARBA00006479"/>
    </source>
</evidence>
<dbReference type="InterPro" id="IPR036390">
    <property type="entry name" value="WH_DNA-bd_sf"/>
</dbReference>
<dbReference type="InterPro" id="IPR036388">
    <property type="entry name" value="WH-like_DNA-bd_sf"/>
</dbReference>
<accession>A0ABP8U4N7</accession>
<proteinExistence type="inferred from homology"/>
<evidence type="ECO:0000313" key="3">
    <source>
        <dbReference type="Proteomes" id="UP001501442"/>
    </source>
</evidence>
<name>A0ABP8U4N7_9ACTN</name>
<dbReference type="PROSITE" id="PS01125">
    <property type="entry name" value="ROK"/>
    <property type="match status" value="1"/>
</dbReference>